<name>A0A518C919_9BACT</name>
<dbReference type="AlphaFoldDB" id="A0A518C919"/>
<sequence>MPAAIGRFCSEGGQDLLTARDEACEKLINMVNDSA</sequence>
<evidence type="ECO:0000313" key="1">
    <source>
        <dbReference type="EMBL" id="QDU75725.1"/>
    </source>
</evidence>
<keyword evidence="2" id="KW-1185">Reference proteome</keyword>
<gene>
    <name evidence="1" type="ORF">Pan97_27670</name>
</gene>
<proteinExistence type="predicted"/>
<dbReference type="Proteomes" id="UP000318626">
    <property type="component" value="Chromosome"/>
</dbReference>
<dbReference type="KEGG" id="bvo:Pan97_27670"/>
<accession>A0A518C919</accession>
<organism evidence="1 2">
    <name type="scientific">Bremerella volcania</name>
    <dbReference type="NCBI Taxonomy" id="2527984"/>
    <lineage>
        <taxon>Bacteria</taxon>
        <taxon>Pseudomonadati</taxon>
        <taxon>Planctomycetota</taxon>
        <taxon>Planctomycetia</taxon>
        <taxon>Pirellulales</taxon>
        <taxon>Pirellulaceae</taxon>
        <taxon>Bremerella</taxon>
    </lineage>
</organism>
<reference evidence="2" key="1">
    <citation type="submission" date="2019-02" db="EMBL/GenBank/DDBJ databases">
        <title>Deep-cultivation of Planctomycetes and their phenomic and genomic characterization uncovers novel biology.</title>
        <authorList>
            <person name="Wiegand S."/>
            <person name="Jogler M."/>
            <person name="Boedeker C."/>
            <person name="Pinto D."/>
            <person name="Vollmers J."/>
            <person name="Rivas-Marin E."/>
            <person name="Kohn T."/>
            <person name="Peeters S.H."/>
            <person name="Heuer A."/>
            <person name="Rast P."/>
            <person name="Oberbeckmann S."/>
            <person name="Bunk B."/>
            <person name="Jeske O."/>
            <person name="Meyerdierks A."/>
            <person name="Storesund J.E."/>
            <person name="Kallscheuer N."/>
            <person name="Luecker S."/>
            <person name="Lage O.M."/>
            <person name="Pohl T."/>
            <person name="Merkel B.J."/>
            <person name="Hornburger P."/>
            <person name="Mueller R.-W."/>
            <person name="Bruemmer F."/>
            <person name="Labrenz M."/>
            <person name="Spormann A.M."/>
            <person name="Op den Camp H."/>
            <person name="Overmann J."/>
            <person name="Amann R."/>
            <person name="Jetten M.S.M."/>
            <person name="Mascher T."/>
            <person name="Medema M.H."/>
            <person name="Devos D.P."/>
            <person name="Kaster A.-K."/>
            <person name="Ovreas L."/>
            <person name="Rohde M."/>
            <person name="Galperin M.Y."/>
            <person name="Jogler C."/>
        </authorList>
    </citation>
    <scope>NUCLEOTIDE SEQUENCE [LARGE SCALE GENOMIC DNA]</scope>
    <source>
        <strain evidence="2">Pan97</strain>
    </source>
</reference>
<protein>
    <submittedName>
        <fullName evidence="1">Uncharacterized protein</fullName>
    </submittedName>
</protein>
<evidence type="ECO:0000313" key="2">
    <source>
        <dbReference type="Proteomes" id="UP000318626"/>
    </source>
</evidence>
<dbReference type="EMBL" id="CP036289">
    <property type="protein sequence ID" value="QDU75725.1"/>
    <property type="molecule type" value="Genomic_DNA"/>
</dbReference>